<dbReference type="EMBL" id="OP765584">
    <property type="protein sequence ID" value="UZT29267.1"/>
    <property type="molecule type" value="Genomic_DNA"/>
</dbReference>
<feature type="region of interest" description="Disordered" evidence="1">
    <location>
        <begin position="117"/>
        <end position="140"/>
    </location>
</feature>
<sequence>MPSKKSTKAEETKTEPVLVKETKTTKKTTKDTTTTPVAVEKTTTSKTKATKATKVAELTSTPNPVPVPEVENVVVTSDVDSISESFTSFMTRMQSLLSQFNSLKTEFKTLEKKTTKQLKAAEKASSKRKRKQGARAPSGFVKPTRISDELANFLGRPIGSEMARTDVTSEINKYIVSNNLRDKDNGRKIIPDKALSTLLNIGSDIILTYFNLQKYMSPHFQKMTKPEGTSA</sequence>
<proteinExistence type="predicted"/>
<evidence type="ECO:0000313" key="4">
    <source>
        <dbReference type="EMBL" id="UZT29267.1"/>
    </source>
</evidence>
<dbReference type="InterPro" id="IPR003121">
    <property type="entry name" value="SWIB_MDM2_domain"/>
</dbReference>
<dbReference type="EMBL" id="OP765507">
    <property type="protein sequence ID" value="UZT28935.1"/>
    <property type="molecule type" value="Genomic_DNA"/>
</dbReference>
<feature type="compositionally biased region" description="Basic and acidic residues" evidence="1">
    <location>
        <begin position="7"/>
        <end position="30"/>
    </location>
</feature>
<dbReference type="Pfam" id="PF02201">
    <property type="entry name" value="SWIB"/>
    <property type="match status" value="1"/>
</dbReference>
<dbReference type="InterPro" id="IPR036885">
    <property type="entry name" value="SWIB_MDM2_dom_sf"/>
</dbReference>
<dbReference type="Gene3D" id="1.10.245.10">
    <property type="entry name" value="SWIB/MDM2 domain"/>
    <property type="match status" value="1"/>
</dbReference>
<evidence type="ECO:0000313" key="3">
    <source>
        <dbReference type="EMBL" id="UZT28935.1"/>
    </source>
</evidence>
<feature type="domain" description="DM2" evidence="2">
    <location>
        <begin position="139"/>
        <end position="222"/>
    </location>
</feature>
<dbReference type="CDD" id="cd10567">
    <property type="entry name" value="SWIB-MDM2_like"/>
    <property type="match status" value="1"/>
</dbReference>
<reference evidence="3" key="1">
    <citation type="submission" date="2022-10" db="EMBL/GenBank/DDBJ databases">
        <title>Genomics discovery of giant fungal viruses from subsurface oceanic crustal fluids.</title>
        <authorList>
            <person name="Bhattacharjee A.S."/>
            <person name="Schulz F."/>
            <person name="Woyke T."/>
            <person name="Orcutt B.N."/>
            <person name="Matinez Martinez J."/>
        </authorList>
    </citation>
    <scope>NUCLEOTIDE SEQUENCE</scope>
    <source>
        <strain evidence="3">VSAG1.JdFR</strain>
        <strain evidence="4">VSAG8.JdFR</strain>
    </source>
</reference>
<dbReference type="InterPro" id="IPR019835">
    <property type="entry name" value="SWIB_domain"/>
</dbReference>
<feature type="region of interest" description="Disordered" evidence="1">
    <location>
        <begin position="1"/>
        <end position="36"/>
    </location>
</feature>
<name>A0A9E8JWN4_9VIRU</name>
<accession>A0A9E8JWN4</accession>
<organism evidence="3">
    <name type="scientific">Nucleocytoviricota sp</name>
    <dbReference type="NCBI Taxonomy" id="2809609"/>
    <lineage>
        <taxon>Viruses</taxon>
        <taxon>Varidnaviria</taxon>
        <taxon>Bamfordvirae</taxon>
        <taxon>Nucleocytoviricota</taxon>
    </lineage>
</organism>
<evidence type="ECO:0000256" key="1">
    <source>
        <dbReference type="SAM" id="MobiDB-lite"/>
    </source>
</evidence>
<protein>
    <submittedName>
        <fullName evidence="3">SWIB-domain-containing protein</fullName>
    </submittedName>
</protein>
<dbReference type="PANTHER" id="PTHR13844">
    <property type="entry name" value="SWI/SNF-RELATED MATRIX-ASSOCIATED ACTIN-DEPENDENT REGULATOR OF CHROMATIN SUBFAMILY D"/>
    <property type="match status" value="1"/>
</dbReference>
<evidence type="ECO:0000259" key="2">
    <source>
        <dbReference type="PROSITE" id="PS51925"/>
    </source>
</evidence>
<dbReference type="SUPFAM" id="SSF47592">
    <property type="entry name" value="SWIB/MDM2 domain"/>
    <property type="match status" value="1"/>
</dbReference>
<dbReference type="PROSITE" id="PS51925">
    <property type="entry name" value="SWIB_MDM2"/>
    <property type="match status" value="1"/>
</dbReference>
<dbReference type="SMART" id="SM00151">
    <property type="entry name" value="SWIB"/>
    <property type="match status" value="1"/>
</dbReference>